<comment type="caution">
    <text evidence="2">The sequence shown here is derived from an EMBL/GenBank/DDBJ whole genome shotgun (WGS) entry which is preliminary data.</text>
</comment>
<dbReference type="Proteomes" id="UP001195483">
    <property type="component" value="Unassembled WGS sequence"/>
</dbReference>
<evidence type="ECO:0000313" key="3">
    <source>
        <dbReference type="Proteomes" id="UP001195483"/>
    </source>
</evidence>
<reference evidence="2" key="1">
    <citation type="journal article" date="2021" name="Genome Biol. Evol.">
        <title>A High-Quality Reference Genome for a Parasitic Bivalve with Doubly Uniparental Inheritance (Bivalvia: Unionida).</title>
        <authorList>
            <person name="Smith C.H."/>
        </authorList>
    </citation>
    <scope>NUCLEOTIDE SEQUENCE</scope>
    <source>
        <strain evidence="2">CHS0354</strain>
    </source>
</reference>
<protein>
    <submittedName>
        <fullName evidence="2">Uncharacterized protein</fullName>
    </submittedName>
</protein>
<proteinExistence type="predicted"/>
<evidence type="ECO:0000256" key="1">
    <source>
        <dbReference type="SAM" id="MobiDB-lite"/>
    </source>
</evidence>
<reference evidence="2" key="3">
    <citation type="submission" date="2023-05" db="EMBL/GenBank/DDBJ databases">
        <authorList>
            <person name="Smith C.H."/>
        </authorList>
    </citation>
    <scope>NUCLEOTIDE SEQUENCE</scope>
    <source>
        <strain evidence="2">CHS0354</strain>
        <tissue evidence="2">Mantle</tissue>
    </source>
</reference>
<reference evidence="2" key="2">
    <citation type="journal article" date="2021" name="Genome Biol. Evol.">
        <title>Developing a high-quality reference genome for a parasitic bivalve with doubly uniparental inheritance (Bivalvia: Unionida).</title>
        <authorList>
            <person name="Smith C.H."/>
        </authorList>
    </citation>
    <scope>NUCLEOTIDE SEQUENCE</scope>
    <source>
        <strain evidence="2">CHS0354</strain>
        <tissue evidence="2">Mantle</tissue>
    </source>
</reference>
<evidence type="ECO:0000313" key="2">
    <source>
        <dbReference type="EMBL" id="KAK3589325.1"/>
    </source>
</evidence>
<gene>
    <name evidence="2" type="ORF">CHS0354_026983</name>
</gene>
<dbReference type="EMBL" id="JAEAOA010001605">
    <property type="protein sequence ID" value="KAK3589325.1"/>
    <property type="molecule type" value="Genomic_DNA"/>
</dbReference>
<name>A0AAE0SC42_9BIVA</name>
<feature type="region of interest" description="Disordered" evidence="1">
    <location>
        <begin position="1"/>
        <end position="37"/>
    </location>
</feature>
<keyword evidence="3" id="KW-1185">Reference proteome</keyword>
<accession>A0AAE0SC42</accession>
<dbReference type="AlphaFoldDB" id="A0AAE0SC42"/>
<organism evidence="2 3">
    <name type="scientific">Potamilus streckersoni</name>
    <dbReference type="NCBI Taxonomy" id="2493646"/>
    <lineage>
        <taxon>Eukaryota</taxon>
        <taxon>Metazoa</taxon>
        <taxon>Spiralia</taxon>
        <taxon>Lophotrochozoa</taxon>
        <taxon>Mollusca</taxon>
        <taxon>Bivalvia</taxon>
        <taxon>Autobranchia</taxon>
        <taxon>Heteroconchia</taxon>
        <taxon>Palaeoheterodonta</taxon>
        <taxon>Unionida</taxon>
        <taxon>Unionoidea</taxon>
        <taxon>Unionidae</taxon>
        <taxon>Ambleminae</taxon>
        <taxon>Lampsilini</taxon>
        <taxon>Potamilus</taxon>
    </lineage>
</organism>
<sequence length="106" mass="12313">MPSFQDAIKTQQKPDRLLALKRHNRDEGRQPATEKEVKELRKKSWRCSVEKELRHVTFTWTTAGCKAADNSEMPRVPIVGRTKIAREVGLNNHIMPKGIPWYAYLK</sequence>
<feature type="compositionally biased region" description="Basic and acidic residues" evidence="1">
    <location>
        <begin position="12"/>
        <end position="37"/>
    </location>
</feature>